<evidence type="ECO:0000313" key="1">
    <source>
        <dbReference type="EMBL" id="POS76660.1"/>
    </source>
</evidence>
<accession>A0A2P5I2E0</accession>
<dbReference type="OrthoDB" id="10499233at2759"/>
<sequence length="144" mass="15070">MGWIVVDQRQPGEDHGPAWLPLAAGNLGIWESGSWANGNPGPPDGTATQTCQTGPMPRLACEHVPASVPDITTAVLPSRAQSTVGCPLAATEPSRSPPPTACGDQQPSLVCAVGWFPCTEYRLRLHIQTAATAINPRCPQPDGI</sequence>
<dbReference type="EMBL" id="MAVT02000346">
    <property type="protein sequence ID" value="POS76660.1"/>
    <property type="molecule type" value="Genomic_DNA"/>
</dbReference>
<evidence type="ECO:0000313" key="2">
    <source>
        <dbReference type="Proteomes" id="UP000094444"/>
    </source>
</evidence>
<organism evidence="1 2">
    <name type="scientific">Diaporthe helianthi</name>
    <dbReference type="NCBI Taxonomy" id="158607"/>
    <lineage>
        <taxon>Eukaryota</taxon>
        <taxon>Fungi</taxon>
        <taxon>Dikarya</taxon>
        <taxon>Ascomycota</taxon>
        <taxon>Pezizomycotina</taxon>
        <taxon>Sordariomycetes</taxon>
        <taxon>Sordariomycetidae</taxon>
        <taxon>Diaporthales</taxon>
        <taxon>Diaporthaceae</taxon>
        <taxon>Diaporthe</taxon>
    </lineage>
</organism>
<protein>
    <submittedName>
        <fullName evidence="1">Uncharacterized protein</fullName>
    </submittedName>
</protein>
<dbReference type="Proteomes" id="UP000094444">
    <property type="component" value="Unassembled WGS sequence"/>
</dbReference>
<keyword evidence="2" id="KW-1185">Reference proteome</keyword>
<gene>
    <name evidence="1" type="ORF">DHEL01_v204948</name>
</gene>
<name>A0A2P5I2E0_DIAHE</name>
<dbReference type="AlphaFoldDB" id="A0A2P5I2E0"/>
<proteinExistence type="predicted"/>
<comment type="caution">
    <text evidence="1">The sequence shown here is derived from an EMBL/GenBank/DDBJ whole genome shotgun (WGS) entry which is preliminary data.</text>
</comment>
<dbReference type="InParanoid" id="A0A2P5I2E0"/>
<reference evidence="1" key="1">
    <citation type="submission" date="2017-09" db="EMBL/GenBank/DDBJ databases">
        <title>Polyketide synthases of a Diaporthe helianthi virulent isolate.</title>
        <authorList>
            <person name="Baroncelli R."/>
        </authorList>
    </citation>
    <scope>NUCLEOTIDE SEQUENCE [LARGE SCALE GENOMIC DNA]</scope>
    <source>
        <strain evidence="1">7/96</strain>
    </source>
</reference>